<keyword evidence="1" id="KW-0378">Hydrolase</keyword>
<keyword evidence="6" id="KW-1185">Reference proteome</keyword>
<dbReference type="InterPro" id="IPR003646">
    <property type="entry name" value="SH3-like_bac-type"/>
</dbReference>
<dbReference type="PANTHER" id="PTHR30404">
    <property type="entry name" value="N-ACETYLMURAMOYL-L-ALANINE AMIDASE"/>
    <property type="match status" value="1"/>
</dbReference>
<feature type="region of interest" description="Disordered" evidence="3">
    <location>
        <begin position="302"/>
        <end position="324"/>
    </location>
</feature>
<protein>
    <recommendedName>
        <fullName evidence="4">SH3b domain-containing protein</fullName>
    </recommendedName>
</protein>
<evidence type="ECO:0000313" key="5">
    <source>
        <dbReference type="EMBL" id="ATW27553.1"/>
    </source>
</evidence>
<dbReference type="Pfam" id="PF08239">
    <property type="entry name" value="SH3_3"/>
    <property type="match status" value="2"/>
</dbReference>
<sequence length="619" mass="67480">MNKKTLLRLYVLLFFLICLLFPSQVFGAEGLYITVDGRLINADVAPYIDSQNRTIVPIRFIGEELGYSFNWDVTSKEVTVNGNGAMIRLWIGQKAAEVNGMIAEMDTTAVISQGRAMVPLRFILESMGVQVSYDEKNSAVNILRASTDENNQESSFEDKILVINSPKVNVRSGPGTNYSVLFQAVLGDKFIISGINQDWYQVALGDGNSGWLYESTVDLVDAGQLVNEGAQETARETTLVISEDVVNIRTGPGVNYAKLDTTKKGDSFQILSQKDDWYEIALTGNRSGWVAGWLVSLHSDSSVASRTEEPGEHRESPETNEPMWTEPVQISEIKVDTANGGVLLDIAGSQKIIYAISNLDQPKRIVLDLYNCILNTGDQGDGTIVVDHDLVKSMRFAQYDARQVRIVLDLNASAGLNLVSSAEGDSKLAFAVAEPSLAGKTIVIDAGHGGQDPGAIGPSGLYEKDVTLKIALKLAEKLQNKGVNAVLTRSDDTYVSLEGRAAVANNINADLFVSIHMNASTSSTPNGTAVYYYGVNGQGDVRKKLASSVLEELVQRIQRKSNGVLEENFAVLRLTLVPSILVETAFISNNEEEKLLAQDYFQEEAAEGILKGLEGYFLH</sequence>
<dbReference type="SUPFAM" id="SSF55383">
    <property type="entry name" value="Copper amine oxidase, domain N"/>
    <property type="match status" value="1"/>
</dbReference>
<dbReference type="Gene3D" id="2.60.40.3500">
    <property type="match status" value="1"/>
</dbReference>
<gene>
    <name evidence="5" type="ORF">DCMF_24845</name>
</gene>
<name>A0A3G1KYG3_FORW1</name>
<dbReference type="Proteomes" id="UP000323521">
    <property type="component" value="Chromosome"/>
</dbReference>
<feature type="domain" description="SH3b" evidence="4">
    <location>
        <begin position="157"/>
        <end position="223"/>
    </location>
</feature>
<dbReference type="SMART" id="SM00287">
    <property type="entry name" value="SH3b"/>
    <property type="match status" value="2"/>
</dbReference>
<dbReference type="Pfam" id="PF01520">
    <property type="entry name" value="Amidase_3"/>
    <property type="match status" value="1"/>
</dbReference>
<dbReference type="InterPro" id="IPR002508">
    <property type="entry name" value="MurNAc-LAA_cat"/>
</dbReference>
<dbReference type="SUPFAM" id="SSF53187">
    <property type="entry name" value="Zn-dependent exopeptidases"/>
    <property type="match status" value="1"/>
</dbReference>
<dbReference type="GO" id="GO:0030288">
    <property type="term" value="C:outer membrane-bounded periplasmic space"/>
    <property type="evidence" value="ECO:0007669"/>
    <property type="project" value="TreeGrafter"/>
</dbReference>
<evidence type="ECO:0000259" key="4">
    <source>
        <dbReference type="PROSITE" id="PS51781"/>
    </source>
</evidence>
<dbReference type="OrthoDB" id="9806267at2"/>
<dbReference type="Gene3D" id="2.30.30.40">
    <property type="entry name" value="SH3 Domains"/>
    <property type="match status" value="2"/>
</dbReference>
<dbReference type="Gene3D" id="3.40.630.40">
    <property type="entry name" value="Zn-dependent exopeptidases"/>
    <property type="match status" value="1"/>
</dbReference>
<evidence type="ECO:0000256" key="1">
    <source>
        <dbReference type="ARBA" id="ARBA00022801"/>
    </source>
</evidence>
<dbReference type="PROSITE" id="PS51781">
    <property type="entry name" value="SH3B"/>
    <property type="match status" value="2"/>
</dbReference>
<dbReference type="AlphaFoldDB" id="A0A3G1KYG3"/>
<feature type="domain" description="SH3b" evidence="4">
    <location>
        <begin position="236"/>
        <end position="298"/>
    </location>
</feature>
<dbReference type="Pfam" id="PF11741">
    <property type="entry name" value="AMIN"/>
    <property type="match status" value="1"/>
</dbReference>
<keyword evidence="2" id="KW-0961">Cell wall biogenesis/degradation</keyword>
<evidence type="ECO:0000313" key="6">
    <source>
        <dbReference type="Proteomes" id="UP000323521"/>
    </source>
</evidence>
<dbReference type="CDD" id="cd02696">
    <property type="entry name" value="MurNAc-LAA"/>
    <property type="match status" value="1"/>
</dbReference>
<feature type="compositionally biased region" description="Basic and acidic residues" evidence="3">
    <location>
        <begin position="306"/>
        <end position="317"/>
    </location>
</feature>
<dbReference type="Gene3D" id="3.30.457.10">
    <property type="entry name" value="Copper amine oxidase-like, N-terminal domain"/>
    <property type="match status" value="1"/>
</dbReference>
<evidence type="ECO:0000256" key="2">
    <source>
        <dbReference type="ARBA" id="ARBA00023316"/>
    </source>
</evidence>
<reference evidence="5 6" key="1">
    <citation type="submission" date="2016-10" db="EMBL/GenBank/DDBJ databases">
        <title>Complete Genome Sequence of Peptococcaceae strain DCMF.</title>
        <authorList>
            <person name="Edwards R.J."/>
            <person name="Holland S.I."/>
            <person name="Deshpande N.P."/>
            <person name="Wong Y.K."/>
            <person name="Ertan H."/>
            <person name="Manefield M."/>
            <person name="Russell T.L."/>
            <person name="Lee M.J."/>
        </authorList>
    </citation>
    <scope>NUCLEOTIDE SEQUENCE [LARGE SCALE GENOMIC DNA]</scope>
    <source>
        <strain evidence="5 6">DCMF</strain>
    </source>
</reference>
<dbReference type="RefSeq" id="WP_148136922.1">
    <property type="nucleotide sequence ID" value="NZ_CP017634.1"/>
</dbReference>
<dbReference type="InterPro" id="IPR036582">
    <property type="entry name" value="Mao_N_sf"/>
</dbReference>
<dbReference type="PANTHER" id="PTHR30404:SF0">
    <property type="entry name" value="N-ACETYLMURAMOYL-L-ALANINE AMIDASE AMIC"/>
    <property type="match status" value="1"/>
</dbReference>
<accession>A0A3G1KYG3</accession>
<dbReference type="KEGG" id="fwa:DCMF_24845"/>
<dbReference type="GO" id="GO:0071555">
    <property type="term" value="P:cell wall organization"/>
    <property type="evidence" value="ECO:0007669"/>
    <property type="project" value="UniProtKB-KW"/>
</dbReference>
<dbReference type="InterPro" id="IPR050695">
    <property type="entry name" value="N-acetylmuramoyl_amidase_3"/>
</dbReference>
<organism evidence="5 6">
    <name type="scientific">Formimonas warabiya</name>
    <dbReference type="NCBI Taxonomy" id="1761012"/>
    <lineage>
        <taxon>Bacteria</taxon>
        <taxon>Bacillati</taxon>
        <taxon>Bacillota</taxon>
        <taxon>Clostridia</taxon>
        <taxon>Eubacteriales</taxon>
        <taxon>Peptococcaceae</taxon>
        <taxon>Candidatus Formimonas</taxon>
    </lineage>
</organism>
<dbReference type="GO" id="GO:0009253">
    <property type="term" value="P:peptidoglycan catabolic process"/>
    <property type="evidence" value="ECO:0007669"/>
    <property type="project" value="InterPro"/>
</dbReference>
<dbReference type="GO" id="GO:0008745">
    <property type="term" value="F:N-acetylmuramoyl-L-alanine amidase activity"/>
    <property type="evidence" value="ECO:0007669"/>
    <property type="project" value="InterPro"/>
</dbReference>
<dbReference type="InterPro" id="IPR012854">
    <property type="entry name" value="Cu_amine_oxidase-like_N"/>
</dbReference>
<evidence type="ECO:0000256" key="3">
    <source>
        <dbReference type="SAM" id="MobiDB-lite"/>
    </source>
</evidence>
<dbReference type="SMART" id="SM00646">
    <property type="entry name" value="Ami_3"/>
    <property type="match status" value="1"/>
</dbReference>
<dbReference type="Pfam" id="PF07833">
    <property type="entry name" value="Cu_amine_oxidN1"/>
    <property type="match status" value="1"/>
</dbReference>
<proteinExistence type="predicted"/>
<dbReference type="InterPro" id="IPR021731">
    <property type="entry name" value="AMIN_dom"/>
</dbReference>
<dbReference type="EMBL" id="CP017634">
    <property type="protein sequence ID" value="ATW27553.1"/>
    <property type="molecule type" value="Genomic_DNA"/>
</dbReference>